<keyword evidence="2" id="KW-1185">Reference proteome</keyword>
<dbReference type="InterPro" id="IPR027417">
    <property type="entry name" value="P-loop_NTPase"/>
</dbReference>
<dbReference type="Pfam" id="PF13481">
    <property type="entry name" value="AAA_25"/>
    <property type="match status" value="1"/>
</dbReference>
<reference evidence="2" key="1">
    <citation type="submission" date="2017-03" db="EMBL/GenBank/DDBJ databases">
        <authorList>
            <person name="Safronova V.I."/>
            <person name="Sazanova A.L."/>
            <person name="Chirak E.R."/>
        </authorList>
    </citation>
    <scope>NUCLEOTIDE SEQUENCE [LARGE SCALE GENOMIC DNA]</scope>
    <source>
        <strain evidence="2">Ach-343</strain>
    </source>
</reference>
<protein>
    <recommendedName>
        <fullName evidence="3">AAA+ ATPase domain-containing protein</fullName>
    </recommendedName>
</protein>
<dbReference type="Gene3D" id="3.40.50.300">
    <property type="entry name" value="P-loop containing nucleotide triphosphate hydrolases"/>
    <property type="match status" value="1"/>
</dbReference>
<name>A0A2W7CCE9_9HYPH</name>
<sequence>MKLKPRDFILEPIIRTGSLAMLSAFRGVGKTQVAIGIAHAAATGGSFLNWRAPVPRDVLYVDGEMPGADLQERLRMFSQVSSGRLRILPMDEQEIGVSLNLSQAESQERLEAILGPTELLILDNRSTLTSGGRENEAESWDTMQSWQLRLRRRGISVLLIEHEGRGGNPRGTSKREDVLDTLITLKHPDDYKIEDGARFEVHLGKARGVFGEAARPFEAKLEVHSGEALWTMKDLQDVEADLVMTMTRDGESVRDIAAATGLSRSKVNRIQARLKAIQPSSNKP</sequence>
<evidence type="ECO:0000313" key="2">
    <source>
        <dbReference type="Proteomes" id="UP000248616"/>
    </source>
</evidence>
<dbReference type="EMBL" id="MZXV01000013">
    <property type="protein sequence ID" value="PZV39961.1"/>
    <property type="molecule type" value="Genomic_DNA"/>
</dbReference>
<accession>A0A2W7CCE9</accession>
<dbReference type="SUPFAM" id="SSF52540">
    <property type="entry name" value="P-loop containing nucleoside triphosphate hydrolases"/>
    <property type="match status" value="1"/>
</dbReference>
<dbReference type="Proteomes" id="UP000248616">
    <property type="component" value="Unassembled WGS sequence"/>
</dbReference>
<evidence type="ECO:0000313" key="1">
    <source>
        <dbReference type="EMBL" id="PZV39961.1"/>
    </source>
</evidence>
<organism evidence="1 2">
    <name type="scientific">Mesorhizobium kowhaii</name>
    <dbReference type="NCBI Taxonomy" id="1300272"/>
    <lineage>
        <taxon>Bacteria</taxon>
        <taxon>Pseudomonadati</taxon>
        <taxon>Pseudomonadota</taxon>
        <taxon>Alphaproteobacteria</taxon>
        <taxon>Hyphomicrobiales</taxon>
        <taxon>Phyllobacteriaceae</taxon>
        <taxon>Mesorhizobium</taxon>
    </lineage>
</organism>
<dbReference type="AlphaFoldDB" id="A0A2W7CCE9"/>
<proteinExistence type="predicted"/>
<gene>
    <name evidence="1" type="ORF">B5V02_03050</name>
</gene>
<evidence type="ECO:0008006" key="3">
    <source>
        <dbReference type="Google" id="ProtNLM"/>
    </source>
</evidence>
<comment type="caution">
    <text evidence="1">The sequence shown here is derived from an EMBL/GenBank/DDBJ whole genome shotgun (WGS) entry which is preliminary data.</text>
</comment>